<evidence type="ECO:0000313" key="1">
    <source>
        <dbReference type="EMBL" id="OLF49504.1"/>
    </source>
</evidence>
<reference evidence="2 4" key="3">
    <citation type="submission" date="2018-06" db="EMBL/GenBank/DDBJ databases">
        <authorList>
            <consortium name="Pathogen Informatics"/>
            <person name="Doyle S."/>
        </authorList>
    </citation>
    <scope>NUCLEOTIDE SEQUENCE [LARGE SCALE GENOMIC DNA]</scope>
    <source>
        <strain evidence="2 4">NCTC12957</strain>
    </source>
</reference>
<dbReference type="EMBL" id="MSJL01000029">
    <property type="protein sequence ID" value="OLF49504.1"/>
    <property type="molecule type" value="Genomic_DNA"/>
</dbReference>
<dbReference type="OrthoDB" id="9789813at2"/>
<evidence type="ECO:0000313" key="3">
    <source>
        <dbReference type="Proteomes" id="UP000186437"/>
    </source>
</evidence>
<dbReference type="Pfam" id="PF04237">
    <property type="entry name" value="YjbR"/>
    <property type="match status" value="1"/>
</dbReference>
<dbReference type="Proteomes" id="UP000186437">
    <property type="component" value="Unassembled WGS sequence"/>
</dbReference>
<dbReference type="Proteomes" id="UP000255213">
    <property type="component" value="Unassembled WGS sequence"/>
</dbReference>
<reference evidence="3" key="1">
    <citation type="submission" date="2016-12" db="EMBL/GenBank/DDBJ databases">
        <authorList>
            <person name="Gulvik C.A."/>
        </authorList>
    </citation>
    <scope>NUCLEOTIDE SEQUENCE [LARGE SCALE GENOMIC DNA]</scope>
    <source>
        <strain evidence="3">ATCC 51725</strain>
    </source>
</reference>
<sequence length="347" mass="40200">MLFEETFFKDKIWQKERLLDYGFEEEDGVFFFCQTFMDGHFEARIRVELEKKASAQVWDLDMDEEYHAFRIQRAVGSFVGEVRESYAAILQEVVQHCSESQIFQFAQGNRLVRYVQERFQESPDYPFTKAPEIATLRHAGNQKWYGLVTQVPWTALGELDQAGNVEIINVKVETGQMKDLLARPGIYPAYHMSKKTWVSISLDDRLTDAFLFELVSRSRKLVAPKNALLSSGPCYWIIPANPKLYDIDTELRSKGKILWTQKPKVKAHDLVCIYMTAPIQAIRYLCRVTETNLLKEDVEYMGLEVLRELTDGDLPLSQLKRLGVKAVRGPRLATQECRELLEKLLKE</sequence>
<dbReference type="PANTHER" id="PTHR35145:SF1">
    <property type="entry name" value="CYTOPLASMIC PROTEIN"/>
    <property type="match status" value="1"/>
</dbReference>
<gene>
    <name evidence="1" type="ORF">BU200_06910</name>
    <name evidence="2" type="ORF">NCTC12957_01020</name>
</gene>
<evidence type="ECO:0000313" key="2">
    <source>
        <dbReference type="EMBL" id="SUN07134.1"/>
    </source>
</evidence>
<reference evidence="1" key="2">
    <citation type="submission" date="2016-12" db="EMBL/GenBank/DDBJ databases">
        <authorList>
            <person name="Song W.-J."/>
            <person name="Kurnit D.M."/>
        </authorList>
    </citation>
    <scope>NUCLEOTIDE SEQUENCE [LARGE SCALE GENOMIC DNA]</scope>
    <source>
        <strain evidence="1">ATCC 51725</strain>
    </source>
</reference>
<proteinExistence type="predicted"/>
<dbReference type="RefSeq" id="WP_075099484.1">
    <property type="nucleotide sequence ID" value="NZ_MSJL01000029.1"/>
</dbReference>
<dbReference type="EMBL" id="UHEN01000001">
    <property type="protein sequence ID" value="SUN07134.1"/>
    <property type="molecule type" value="Genomic_DNA"/>
</dbReference>
<accession>A0A1Q8ECJ1</accession>
<evidence type="ECO:0000313" key="4">
    <source>
        <dbReference type="Proteomes" id="UP000255213"/>
    </source>
</evidence>
<dbReference type="Gene3D" id="3.90.1150.30">
    <property type="match status" value="1"/>
</dbReference>
<organism evidence="1 3">
    <name type="scientific">Streptococcus acidominimus</name>
    <dbReference type="NCBI Taxonomy" id="1326"/>
    <lineage>
        <taxon>Bacteria</taxon>
        <taxon>Bacillati</taxon>
        <taxon>Bacillota</taxon>
        <taxon>Bacilli</taxon>
        <taxon>Lactobacillales</taxon>
        <taxon>Streptococcaceae</taxon>
        <taxon>Streptococcus</taxon>
    </lineage>
</organism>
<dbReference type="InterPro" id="IPR058532">
    <property type="entry name" value="YjbR/MT2646/Rv2570-like"/>
</dbReference>
<dbReference type="PANTHER" id="PTHR35145">
    <property type="entry name" value="CYTOPLASMIC PROTEIN-RELATED"/>
    <property type="match status" value="1"/>
</dbReference>
<dbReference type="AlphaFoldDB" id="A0A1Q8ECJ1"/>
<dbReference type="SUPFAM" id="SSF142906">
    <property type="entry name" value="YjbR-like"/>
    <property type="match status" value="1"/>
</dbReference>
<name>A0A1Q8ECJ1_STRAI</name>
<protein>
    <submittedName>
        <fullName evidence="2">Uncharacterized protein conserved in bacteria</fullName>
    </submittedName>
</protein>
<dbReference type="InterPro" id="IPR038056">
    <property type="entry name" value="YjbR-like_sf"/>
</dbReference>
<keyword evidence="3" id="KW-1185">Reference proteome</keyword>
<dbReference type="InterPro" id="IPR007351">
    <property type="entry name" value="YjbR"/>
</dbReference>